<dbReference type="SUPFAM" id="SSF46689">
    <property type="entry name" value="Homeodomain-like"/>
    <property type="match status" value="1"/>
</dbReference>
<keyword evidence="6" id="KW-1185">Reference proteome</keyword>
<dbReference type="InterPro" id="IPR036397">
    <property type="entry name" value="RNaseH_sf"/>
</dbReference>
<accession>A0A9C6XB55</accession>
<dbReference type="GeneID" id="127752074"/>
<dbReference type="PANTHER" id="PTHR19303:SF74">
    <property type="entry name" value="POGO TRANSPOSABLE ELEMENT WITH KRAB DOMAIN"/>
    <property type="match status" value="1"/>
</dbReference>
<organism evidence="6 7">
    <name type="scientific">Frankliniella occidentalis</name>
    <name type="common">Western flower thrips</name>
    <name type="synonym">Euthrips occidentalis</name>
    <dbReference type="NCBI Taxonomy" id="133901"/>
    <lineage>
        <taxon>Eukaryota</taxon>
        <taxon>Metazoa</taxon>
        <taxon>Ecdysozoa</taxon>
        <taxon>Arthropoda</taxon>
        <taxon>Hexapoda</taxon>
        <taxon>Insecta</taxon>
        <taxon>Pterygota</taxon>
        <taxon>Neoptera</taxon>
        <taxon>Paraneoptera</taxon>
        <taxon>Thysanoptera</taxon>
        <taxon>Terebrantia</taxon>
        <taxon>Thripoidea</taxon>
        <taxon>Thripidae</taxon>
        <taxon>Frankliniella</taxon>
    </lineage>
</organism>
<dbReference type="GO" id="GO:0005634">
    <property type="term" value="C:nucleus"/>
    <property type="evidence" value="ECO:0007669"/>
    <property type="project" value="UniProtKB-SubCell"/>
</dbReference>
<feature type="compositionally biased region" description="Basic and acidic residues" evidence="4">
    <location>
        <begin position="552"/>
        <end position="592"/>
    </location>
</feature>
<dbReference type="OrthoDB" id="71166at2759"/>
<keyword evidence="2" id="KW-0238">DNA-binding</keyword>
<dbReference type="InterPro" id="IPR007889">
    <property type="entry name" value="HTH_Psq"/>
</dbReference>
<dbReference type="Gene3D" id="3.30.420.10">
    <property type="entry name" value="Ribonuclease H-like superfamily/Ribonuclease H"/>
    <property type="match status" value="1"/>
</dbReference>
<reference evidence="7" key="1">
    <citation type="submission" date="2025-08" db="UniProtKB">
        <authorList>
            <consortium name="RefSeq"/>
        </authorList>
    </citation>
    <scope>IDENTIFICATION</scope>
    <source>
        <tissue evidence="7">Whole organism</tissue>
    </source>
</reference>
<proteinExistence type="predicted"/>
<keyword evidence="3" id="KW-0539">Nucleus</keyword>
<evidence type="ECO:0000259" key="5">
    <source>
        <dbReference type="PROSITE" id="PS51253"/>
    </source>
</evidence>
<evidence type="ECO:0000313" key="6">
    <source>
        <dbReference type="Proteomes" id="UP000504606"/>
    </source>
</evidence>
<feature type="compositionally biased region" description="Low complexity" evidence="4">
    <location>
        <begin position="593"/>
        <end position="604"/>
    </location>
</feature>
<evidence type="ECO:0000256" key="3">
    <source>
        <dbReference type="ARBA" id="ARBA00023242"/>
    </source>
</evidence>
<feature type="compositionally biased region" description="Acidic residues" evidence="4">
    <location>
        <begin position="498"/>
        <end position="509"/>
    </location>
</feature>
<evidence type="ECO:0000256" key="4">
    <source>
        <dbReference type="SAM" id="MobiDB-lite"/>
    </source>
</evidence>
<dbReference type="Proteomes" id="UP000504606">
    <property type="component" value="Unplaced"/>
</dbReference>
<dbReference type="InterPro" id="IPR006600">
    <property type="entry name" value="HTH_CenpB_DNA-bd_dom"/>
</dbReference>
<name>A0A9C6XB55_FRAOC</name>
<sequence>MAPKSFRKEQEERVRAAVEDVRKRHMAINAAAKEHNVPRGTLRHRLRGVDPQRGRRPVLTPEEEQLLVDWILDCSRKGFPRRKMDVLLSVKEFLDKAPEREHSFANNLPGTKWYRLFLKRHPNLSERTPEGITRAAGNVSEQDIRKWFEEIRVILEEEGALEALKDPDRVGNGDESNFRLCPNKSFVLAEKGAKDVYEVSPTSDDKFAVTVMFAYTASGKRVEPMIIFPYKRVPAALVKSVPPAWGIGRSDSGWMTAETFYEWISSILANFLEFNKIKTPFILFVDGHKTHLTRETSSLCKELGIVLIALYPNATHILQPCDVAAFRPLKAAWSRALLEWRRKHPHDSLTKECIGPILNTALQKDMTLSLVNGFRVTGLHPFNPDAVNYKKCKGHVNRAPETEAEQQQADLPVTLTMTNFQDLVGEEIIRSLQSSAPELQDNAALAALHRVYSALQGKPRKEHVTVAVVSTESVAGSSQALDESPMQVDLSLVRQEPLDDDPDDPPEVDAEPRPGSSASSVSLRDVLVWPHSPKRKGKRKMERMPYVTTSKRWREMQEEKDRKKKEEEAEKEARKEARIAKKALQDAEKAAKEAAAAARRLQAAPERRRTRQTK</sequence>
<dbReference type="Pfam" id="PF05225">
    <property type="entry name" value="HTH_psq"/>
    <property type="match status" value="1"/>
</dbReference>
<dbReference type="PROSITE" id="PS51253">
    <property type="entry name" value="HTH_CENPB"/>
    <property type="match status" value="1"/>
</dbReference>
<dbReference type="InterPro" id="IPR050863">
    <property type="entry name" value="CenT-Element_Derived"/>
</dbReference>
<evidence type="ECO:0000313" key="7">
    <source>
        <dbReference type="RefSeq" id="XP_052132576.1"/>
    </source>
</evidence>
<dbReference type="PANTHER" id="PTHR19303">
    <property type="entry name" value="TRANSPOSON"/>
    <property type="match status" value="1"/>
</dbReference>
<evidence type="ECO:0000256" key="2">
    <source>
        <dbReference type="ARBA" id="ARBA00023125"/>
    </source>
</evidence>
<feature type="compositionally biased region" description="Basic residues" evidence="4">
    <location>
        <begin position="532"/>
        <end position="541"/>
    </location>
</feature>
<dbReference type="Gene3D" id="1.10.10.60">
    <property type="entry name" value="Homeodomain-like"/>
    <property type="match status" value="1"/>
</dbReference>
<dbReference type="AlphaFoldDB" id="A0A9C6XB55"/>
<protein>
    <submittedName>
        <fullName evidence="7">Uncharacterized protein LOC127752074</fullName>
    </submittedName>
</protein>
<dbReference type="RefSeq" id="XP_052132576.1">
    <property type="nucleotide sequence ID" value="XM_052276616.1"/>
</dbReference>
<evidence type="ECO:0000256" key="1">
    <source>
        <dbReference type="ARBA" id="ARBA00004123"/>
    </source>
</evidence>
<gene>
    <name evidence="7" type="primary">LOC127752074</name>
</gene>
<dbReference type="GO" id="GO:0003677">
    <property type="term" value="F:DNA binding"/>
    <property type="evidence" value="ECO:0007669"/>
    <property type="project" value="UniProtKB-KW"/>
</dbReference>
<feature type="domain" description="HTH CENPB-type" evidence="5">
    <location>
        <begin position="51"/>
        <end position="127"/>
    </location>
</feature>
<feature type="region of interest" description="Disordered" evidence="4">
    <location>
        <begin position="496"/>
        <end position="614"/>
    </location>
</feature>
<comment type="subcellular location">
    <subcellularLocation>
        <location evidence="1">Nucleus</location>
    </subcellularLocation>
</comment>
<dbReference type="InterPro" id="IPR009057">
    <property type="entry name" value="Homeodomain-like_sf"/>
</dbReference>
<dbReference type="Pfam" id="PF03184">
    <property type="entry name" value="DDE_1"/>
    <property type="match status" value="1"/>
</dbReference>
<dbReference type="InterPro" id="IPR004875">
    <property type="entry name" value="DDE_SF_endonuclease_dom"/>
</dbReference>
<dbReference type="KEGG" id="foc:127752074"/>